<dbReference type="GO" id="GO:0005524">
    <property type="term" value="F:ATP binding"/>
    <property type="evidence" value="ECO:0007669"/>
    <property type="project" value="UniProtKB-KW"/>
</dbReference>
<dbReference type="AlphaFoldDB" id="A0A251SSL7"/>
<reference evidence="5" key="2">
    <citation type="submission" date="2017-02" db="EMBL/GenBank/DDBJ databases">
        <title>Sunflower complete genome.</title>
        <authorList>
            <person name="Langlade N."/>
            <person name="Munos S."/>
        </authorList>
    </citation>
    <scope>NUCLEOTIDE SEQUENCE [LARGE SCALE GENOMIC DNA]</scope>
    <source>
        <tissue evidence="5">Leaves</tissue>
    </source>
</reference>
<proteinExistence type="predicted"/>
<keyword evidence="5" id="KW-0675">Receptor</keyword>
<evidence type="ECO:0000259" key="3">
    <source>
        <dbReference type="PROSITE" id="PS50011"/>
    </source>
</evidence>
<keyword evidence="1" id="KW-0547">Nucleotide-binding</keyword>
<dbReference type="Proteomes" id="UP000215914">
    <property type="component" value="Chromosome 13"/>
</dbReference>
<dbReference type="InterPro" id="IPR001245">
    <property type="entry name" value="Ser-Thr/Tyr_kinase_cat_dom"/>
</dbReference>
<dbReference type="PANTHER" id="PTHR27005:SF78">
    <property type="entry name" value="PROTEIN KINASE DOMAIN-CONTAINING PROTEIN"/>
    <property type="match status" value="1"/>
</dbReference>
<evidence type="ECO:0000313" key="5">
    <source>
        <dbReference type="EMBL" id="OTG01818.1"/>
    </source>
</evidence>
<dbReference type="EMBL" id="CM007902">
    <property type="protein sequence ID" value="OTG01818.1"/>
    <property type="molecule type" value="Genomic_DNA"/>
</dbReference>
<dbReference type="GO" id="GO:0004672">
    <property type="term" value="F:protein kinase activity"/>
    <property type="evidence" value="ECO:0007669"/>
    <property type="project" value="InterPro"/>
</dbReference>
<dbReference type="GO" id="GO:0005886">
    <property type="term" value="C:plasma membrane"/>
    <property type="evidence" value="ECO:0000318"/>
    <property type="project" value="GO_Central"/>
</dbReference>
<dbReference type="InterPro" id="IPR045274">
    <property type="entry name" value="WAK-like"/>
</dbReference>
<dbReference type="InterPro" id="IPR000719">
    <property type="entry name" value="Prot_kinase_dom"/>
</dbReference>
<evidence type="ECO:0000313" key="6">
    <source>
        <dbReference type="Proteomes" id="UP000215914"/>
    </source>
</evidence>
<dbReference type="OMA" id="ICNERSP"/>
<evidence type="ECO:0000256" key="2">
    <source>
        <dbReference type="ARBA" id="ARBA00022840"/>
    </source>
</evidence>
<organism evidence="5 6">
    <name type="scientific">Helianthus annuus</name>
    <name type="common">Common sunflower</name>
    <dbReference type="NCBI Taxonomy" id="4232"/>
    <lineage>
        <taxon>Eukaryota</taxon>
        <taxon>Viridiplantae</taxon>
        <taxon>Streptophyta</taxon>
        <taxon>Embryophyta</taxon>
        <taxon>Tracheophyta</taxon>
        <taxon>Spermatophyta</taxon>
        <taxon>Magnoliopsida</taxon>
        <taxon>eudicotyledons</taxon>
        <taxon>Gunneridae</taxon>
        <taxon>Pentapetalae</taxon>
        <taxon>asterids</taxon>
        <taxon>campanulids</taxon>
        <taxon>Asterales</taxon>
        <taxon>Asteraceae</taxon>
        <taxon>Asteroideae</taxon>
        <taxon>Heliantheae alliance</taxon>
        <taxon>Heliantheae</taxon>
        <taxon>Helianthus</taxon>
    </lineage>
</organism>
<dbReference type="InParanoid" id="A0A251SSL7"/>
<dbReference type="GO" id="GO:0007166">
    <property type="term" value="P:cell surface receptor signaling pathway"/>
    <property type="evidence" value="ECO:0000318"/>
    <property type="project" value="GO_Central"/>
</dbReference>
<dbReference type="Gene3D" id="1.10.510.10">
    <property type="entry name" value="Transferase(Phosphotransferase) domain 1"/>
    <property type="match status" value="1"/>
</dbReference>
<protein>
    <submittedName>
        <fullName evidence="5">Putative tyrosine-protein kinase, insulin-like receptor</fullName>
    </submittedName>
</protein>
<dbReference type="PROSITE" id="PS50011">
    <property type="entry name" value="PROTEIN_KINASE_DOM"/>
    <property type="match status" value="1"/>
</dbReference>
<keyword evidence="4" id="KW-0808">Transferase</keyword>
<sequence>MNMKINCFRQQSQLTDKSDVYSFGVVLLELLTGKKPICNERSPEELNLATYFLASMKKNRLLHVLDEQVLREANHEQLQAIALLVKRCLSMHGSDRPKMKEVAVELAGLKDFRQHPWANQSANEDSLSLINKSEQLDLYDIPASSSKSSFNIVGQYSSDQSLLLMNINN</sequence>
<dbReference type="Gramene" id="mRNA:HanXRQr2_Chr13g0591691">
    <property type="protein sequence ID" value="CDS:HanXRQr2_Chr13g0591691.1"/>
    <property type="gene ID" value="HanXRQr2_Chr13g0591691"/>
</dbReference>
<dbReference type="SUPFAM" id="SSF56112">
    <property type="entry name" value="Protein kinase-like (PK-like)"/>
    <property type="match status" value="1"/>
</dbReference>
<evidence type="ECO:0000256" key="1">
    <source>
        <dbReference type="ARBA" id="ARBA00022741"/>
    </source>
</evidence>
<dbReference type="Pfam" id="PF07714">
    <property type="entry name" value="PK_Tyr_Ser-Thr"/>
    <property type="match status" value="1"/>
</dbReference>
<gene>
    <name evidence="5" type="ORF">HannXRQ_Chr13g0406141</name>
    <name evidence="4" type="ORF">HanXRQr2_Chr13g0591691</name>
</gene>
<dbReference type="EMBL" id="MNCJ02000328">
    <property type="protein sequence ID" value="KAF5773715.1"/>
    <property type="molecule type" value="Genomic_DNA"/>
</dbReference>
<keyword evidence="6" id="KW-1185">Reference proteome</keyword>
<feature type="domain" description="Protein kinase" evidence="3">
    <location>
        <begin position="1"/>
        <end position="118"/>
    </location>
</feature>
<keyword evidence="5" id="KW-0418">Kinase</keyword>
<reference evidence="4 6" key="1">
    <citation type="journal article" date="2017" name="Nature">
        <title>The sunflower genome provides insights into oil metabolism, flowering and Asterid evolution.</title>
        <authorList>
            <person name="Badouin H."/>
            <person name="Gouzy J."/>
            <person name="Grassa C.J."/>
            <person name="Murat F."/>
            <person name="Staton S.E."/>
            <person name="Cottret L."/>
            <person name="Lelandais-Briere C."/>
            <person name="Owens G.L."/>
            <person name="Carrere S."/>
            <person name="Mayjonade B."/>
            <person name="Legrand L."/>
            <person name="Gill N."/>
            <person name="Kane N.C."/>
            <person name="Bowers J.E."/>
            <person name="Hubner S."/>
            <person name="Bellec A."/>
            <person name="Berard A."/>
            <person name="Berges H."/>
            <person name="Blanchet N."/>
            <person name="Boniface M.C."/>
            <person name="Brunel D."/>
            <person name="Catrice O."/>
            <person name="Chaidir N."/>
            <person name="Claudel C."/>
            <person name="Donnadieu C."/>
            <person name="Faraut T."/>
            <person name="Fievet G."/>
            <person name="Helmstetter N."/>
            <person name="King M."/>
            <person name="Knapp S.J."/>
            <person name="Lai Z."/>
            <person name="Le Paslier M.C."/>
            <person name="Lippi Y."/>
            <person name="Lorenzon L."/>
            <person name="Mandel J.R."/>
            <person name="Marage G."/>
            <person name="Marchand G."/>
            <person name="Marquand E."/>
            <person name="Bret-Mestries E."/>
            <person name="Morien E."/>
            <person name="Nambeesan S."/>
            <person name="Nguyen T."/>
            <person name="Pegot-Espagnet P."/>
            <person name="Pouilly N."/>
            <person name="Raftis F."/>
            <person name="Sallet E."/>
            <person name="Schiex T."/>
            <person name="Thomas J."/>
            <person name="Vandecasteele C."/>
            <person name="Vares D."/>
            <person name="Vear F."/>
            <person name="Vautrin S."/>
            <person name="Crespi M."/>
            <person name="Mangin B."/>
            <person name="Burke J.M."/>
            <person name="Salse J."/>
            <person name="Munos S."/>
            <person name="Vincourt P."/>
            <person name="Rieseberg L.H."/>
            <person name="Langlade N.B."/>
        </authorList>
    </citation>
    <scope>NUCLEOTIDE SEQUENCE [LARGE SCALE GENOMIC DNA]</scope>
    <source>
        <strain evidence="6">cv. SF193</strain>
        <tissue evidence="4">Leaves</tissue>
    </source>
</reference>
<keyword evidence="2" id="KW-0067">ATP-binding</keyword>
<accession>A0A251SSL7</accession>
<name>A0A251SSL7_HELAN</name>
<reference evidence="4" key="3">
    <citation type="submission" date="2020-06" db="EMBL/GenBank/DDBJ databases">
        <title>Helianthus annuus Genome sequencing and assembly Release 2.</title>
        <authorList>
            <person name="Gouzy J."/>
            <person name="Langlade N."/>
            <person name="Munos S."/>
        </authorList>
    </citation>
    <scope>NUCLEOTIDE SEQUENCE</scope>
    <source>
        <tissue evidence="4">Leaves</tissue>
    </source>
</reference>
<evidence type="ECO:0000313" key="4">
    <source>
        <dbReference type="EMBL" id="KAF5773715.1"/>
    </source>
</evidence>
<dbReference type="InterPro" id="IPR011009">
    <property type="entry name" value="Kinase-like_dom_sf"/>
</dbReference>
<dbReference type="PANTHER" id="PTHR27005">
    <property type="entry name" value="WALL-ASSOCIATED RECEPTOR KINASE-LIKE 21"/>
    <property type="match status" value="1"/>
</dbReference>